<protein>
    <submittedName>
        <fullName evidence="2">GDSL-like protein</fullName>
    </submittedName>
</protein>
<evidence type="ECO:0000313" key="2">
    <source>
        <dbReference type="EMBL" id="EFL44364.1"/>
    </source>
</evidence>
<evidence type="ECO:0000259" key="1">
    <source>
        <dbReference type="Pfam" id="PF13472"/>
    </source>
</evidence>
<dbReference type="InterPro" id="IPR036514">
    <property type="entry name" value="SGNH_hydro_sf"/>
</dbReference>
<comment type="caution">
    <text evidence="2">The sequence shown here is derived from an EMBL/GenBank/DDBJ whole genome shotgun (WGS) entry which is preliminary data.</text>
</comment>
<dbReference type="Gene3D" id="3.40.50.1110">
    <property type="entry name" value="SGNH hydrolase"/>
    <property type="match status" value="1"/>
</dbReference>
<dbReference type="Gene3D" id="2.60.120.260">
    <property type="entry name" value="Galactose-binding domain-like"/>
    <property type="match status" value="1"/>
</dbReference>
<sequence length="395" mass="43422">MSILISPRPKNRHQFGASGVEVAATSLLHGAIRITTEHTSWQRPWRMSMDQYQQLGSCRAWHPGLFRQMARCTAGMFLEFTTDSSEITLEIMLDAEPSATRHMIDIARGVRTHVVCDEIAGDSSAQTACDGISIDIDDRHIPAFMPHDAAQISFPLSEPASHSLAGMIQLPGFAGTRHVRIWLPSLRGCVLRSLWGNGSFISPVSPRAQVLVLGDSISQGFIVGDSAYSWPSVFADTIGCEIINQSLGGAVFQPGLLWGLAQYIVPVCIIVALGTNYRYEPSRPREVSTDIHRYFDELRRVWPAVPVCCIDMFWHNPDYFPPNAMSAYSQVNTFIHAAIAQYDEMYSIDGSLLMEHSCARLADGYVHPGKTGAAQIAQALALQIPQLVGAFSSKS</sequence>
<proteinExistence type="predicted"/>
<feature type="domain" description="SGNH hydrolase-type esterase" evidence="1">
    <location>
        <begin position="212"/>
        <end position="374"/>
    </location>
</feature>
<accession>A0ABP2J2Q5</accession>
<dbReference type="InterPro" id="IPR013830">
    <property type="entry name" value="SGNH_hydro"/>
</dbReference>
<dbReference type="EMBL" id="AEDQ01000017">
    <property type="protein sequence ID" value="EFL44364.1"/>
    <property type="molecule type" value="Genomic_DNA"/>
</dbReference>
<gene>
    <name evidence="2" type="ORF">HMPREF9248_1002</name>
</gene>
<dbReference type="CDD" id="cd00229">
    <property type="entry name" value="SGNH_hydrolase"/>
    <property type="match status" value="1"/>
</dbReference>
<dbReference type="Proteomes" id="UP000004431">
    <property type="component" value="Unassembled WGS sequence"/>
</dbReference>
<dbReference type="RefSeq" id="WP_006304080.1">
    <property type="nucleotide sequence ID" value="NZ_AEDQ01000017.1"/>
</dbReference>
<organism evidence="2 3">
    <name type="scientific">Fannyhessea vaginae PB189-T1-4</name>
    <dbReference type="NCBI Taxonomy" id="866774"/>
    <lineage>
        <taxon>Bacteria</taxon>
        <taxon>Bacillati</taxon>
        <taxon>Actinomycetota</taxon>
        <taxon>Coriobacteriia</taxon>
        <taxon>Coriobacteriales</taxon>
        <taxon>Atopobiaceae</taxon>
        <taxon>Fannyhessea</taxon>
    </lineage>
</organism>
<keyword evidence="3" id="KW-1185">Reference proteome</keyword>
<dbReference type="SUPFAM" id="SSF52266">
    <property type="entry name" value="SGNH hydrolase"/>
    <property type="match status" value="1"/>
</dbReference>
<evidence type="ECO:0000313" key="3">
    <source>
        <dbReference type="Proteomes" id="UP000004431"/>
    </source>
</evidence>
<name>A0ABP2J2Q5_9ACTN</name>
<dbReference type="Pfam" id="PF13472">
    <property type="entry name" value="Lipase_GDSL_2"/>
    <property type="match status" value="1"/>
</dbReference>
<reference evidence="2 3" key="1">
    <citation type="submission" date="2010-08" db="EMBL/GenBank/DDBJ databases">
        <authorList>
            <person name="Durkin A.S."/>
            <person name="Madupu R."/>
            <person name="Torralba M."/>
            <person name="Gillis M."/>
            <person name="Methe B."/>
            <person name="Sutton G."/>
            <person name="Nelson K.E."/>
        </authorList>
    </citation>
    <scope>NUCLEOTIDE SEQUENCE [LARGE SCALE GENOMIC DNA]</scope>
    <source>
        <strain evidence="2 3">PB189-T1-4</strain>
    </source>
</reference>